<proteinExistence type="predicted"/>
<organism evidence="2">
    <name type="scientific">uncultured Sphingopyxis sp</name>
    <dbReference type="NCBI Taxonomy" id="310581"/>
    <lineage>
        <taxon>Bacteria</taxon>
        <taxon>Pseudomonadati</taxon>
        <taxon>Pseudomonadota</taxon>
        <taxon>Alphaproteobacteria</taxon>
        <taxon>Sphingomonadales</taxon>
        <taxon>Sphingomonadaceae</taxon>
        <taxon>Sphingopyxis</taxon>
        <taxon>environmental samples</taxon>
    </lineage>
</organism>
<reference evidence="2" key="1">
    <citation type="submission" date="2016-03" db="EMBL/GenBank/DDBJ databases">
        <authorList>
            <person name="Ploux O."/>
        </authorList>
    </citation>
    <scope>NUCLEOTIDE SEQUENCE</scope>
    <source>
        <strain evidence="2">UC10</strain>
    </source>
</reference>
<dbReference type="EMBL" id="LT598653">
    <property type="protein sequence ID" value="SBV34827.1"/>
    <property type="molecule type" value="Genomic_DNA"/>
</dbReference>
<evidence type="ECO:0000256" key="1">
    <source>
        <dbReference type="SAM" id="MobiDB-lite"/>
    </source>
</evidence>
<evidence type="ECO:0000313" key="2">
    <source>
        <dbReference type="EMBL" id="SBV34827.1"/>
    </source>
</evidence>
<sequence>MPQKVGSRVKPGMTEVEESYGSSPTPKPAFTLLILHRHRNPPAIVTVVERRDLQPAAETKLQPAVGAKARCCRQVGDEARDARGAAMAAFEVDARGQDHAHLGAGFAAHGHDAGQREAAQIDDIAAHAARARHRIELDLAAHRADGDAAHIEPGFNLDAQRCFGLASRAAAGLVLRAEHARGCRDGRAAKGQGEAEEKPGRG</sequence>
<accession>A0A1Y5Q4X8</accession>
<dbReference type="AlphaFoldDB" id="A0A1Y5Q4X8"/>
<dbReference type="KEGG" id="sphu:SPPYR_3712"/>
<protein>
    <submittedName>
        <fullName evidence="2">Uncharacterized protein</fullName>
    </submittedName>
</protein>
<feature type="region of interest" description="Disordered" evidence="1">
    <location>
        <begin position="1"/>
        <end position="24"/>
    </location>
</feature>
<gene>
    <name evidence="2" type="ORF">SPPYR_3712</name>
</gene>
<name>A0A1Y5Q4X8_9SPHN</name>
<feature type="region of interest" description="Disordered" evidence="1">
    <location>
        <begin position="183"/>
        <end position="202"/>
    </location>
</feature>